<dbReference type="PANTHER" id="PTHR44394">
    <property type="entry name" value="BETA-ALANINE-ACTIVATING ENZYME"/>
    <property type="match status" value="1"/>
</dbReference>
<dbReference type="InterPro" id="IPR052091">
    <property type="entry name" value="Beta-ala_Activ/Resist"/>
</dbReference>
<feature type="domain" description="Pyrrolo-quinoline quinone repeat" evidence="2">
    <location>
        <begin position="630"/>
        <end position="971"/>
    </location>
</feature>
<dbReference type="STRING" id="7260.B4NLL0"/>
<dbReference type="GO" id="GO:0043041">
    <property type="term" value="P:amino acid activation for nonribosomal peptide biosynthetic process"/>
    <property type="evidence" value="ECO:0007669"/>
    <property type="project" value="TreeGrafter"/>
</dbReference>
<dbReference type="Proteomes" id="UP000007798">
    <property type="component" value="Unassembled WGS sequence"/>
</dbReference>
<gene>
    <name evidence="3" type="primary">Dwil\GK18378</name>
    <name evidence="3" type="ORF">Dwil_GK18378</name>
</gene>
<dbReference type="InterPro" id="IPR042099">
    <property type="entry name" value="ANL_N_sf"/>
</dbReference>
<dbReference type="Gene3D" id="2.40.10.480">
    <property type="match status" value="1"/>
</dbReference>
<dbReference type="InterPro" id="IPR011047">
    <property type="entry name" value="Quinoprotein_ADH-like_sf"/>
</dbReference>
<dbReference type="Pfam" id="PF13570">
    <property type="entry name" value="Beta-prop_ACSF4"/>
    <property type="match status" value="1"/>
</dbReference>
<dbReference type="OrthoDB" id="408177at2759"/>
<evidence type="ECO:0000313" key="3">
    <source>
        <dbReference type="EMBL" id="EDW85249.2"/>
    </source>
</evidence>
<dbReference type="Gene3D" id="3.40.50.12780">
    <property type="entry name" value="N-terminal domain of ligase-like"/>
    <property type="match status" value="1"/>
</dbReference>
<reference evidence="3 4" key="1">
    <citation type="journal article" date="2007" name="Nature">
        <title>Evolution of genes and genomes on the Drosophila phylogeny.</title>
        <authorList>
            <consortium name="Drosophila 12 Genomes Consortium"/>
            <person name="Clark A.G."/>
            <person name="Eisen M.B."/>
            <person name="Smith D.R."/>
            <person name="Bergman C.M."/>
            <person name="Oliver B."/>
            <person name="Markow T.A."/>
            <person name="Kaufman T.C."/>
            <person name="Kellis M."/>
            <person name="Gelbart W."/>
            <person name="Iyer V.N."/>
            <person name="Pollard D.A."/>
            <person name="Sackton T.B."/>
            <person name="Larracuente A.M."/>
            <person name="Singh N.D."/>
            <person name="Abad J.P."/>
            <person name="Abt D.N."/>
            <person name="Adryan B."/>
            <person name="Aguade M."/>
            <person name="Akashi H."/>
            <person name="Anderson W.W."/>
            <person name="Aquadro C.F."/>
            <person name="Ardell D.H."/>
            <person name="Arguello R."/>
            <person name="Artieri C.G."/>
            <person name="Barbash D.A."/>
            <person name="Barker D."/>
            <person name="Barsanti P."/>
            <person name="Batterham P."/>
            <person name="Batzoglou S."/>
            <person name="Begun D."/>
            <person name="Bhutkar A."/>
            <person name="Blanco E."/>
            <person name="Bosak S.A."/>
            <person name="Bradley R.K."/>
            <person name="Brand A.D."/>
            <person name="Brent M.R."/>
            <person name="Brooks A.N."/>
            <person name="Brown R.H."/>
            <person name="Butlin R.K."/>
            <person name="Caggese C."/>
            <person name="Calvi B.R."/>
            <person name="Bernardo de Carvalho A."/>
            <person name="Caspi A."/>
            <person name="Castrezana S."/>
            <person name="Celniker S.E."/>
            <person name="Chang J.L."/>
            <person name="Chapple C."/>
            <person name="Chatterji S."/>
            <person name="Chinwalla A."/>
            <person name="Civetta A."/>
            <person name="Clifton S.W."/>
            <person name="Comeron J.M."/>
            <person name="Costello J.C."/>
            <person name="Coyne J.A."/>
            <person name="Daub J."/>
            <person name="David R.G."/>
            <person name="Delcher A.L."/>
            <person name="Delehaunty K."/>
            <person name="Do C.B."/>
            <person name="Ebling H."/>
            <person name="Edwards K."/>
            <person name="Eickbush T."/>
            <person name="Evans J.D."/>
            <person name="Filipski A."/>
            <person name="Findeiss S."/>
            <person name="Freyhult E."/>
            <person name="Fulton L."/>
            <person name="Fulton R."/>
            <person name="Garcia A.C."/>
            <person name="Gardiner A."/>
            <person name="Garfield D.A."/>
            <person name="Garvin B.E."/>
            <person name="Gibson G."/>
            <person name="Gilbert D."/>
            <person name="Gnerre S."/>
            <person name="Godfrey J."/>
            <person name="Good R."/>
            <person name="Gotea V."/>
            <person name="Gravely B."/>
            <person name="Greenberg A.J."/>
            <person name="Griffiths-Jones S."/>
            <person name="Gross S."/>
            <person name="Guigo R."/>
            <person name="Gustafson E.A."/>
            <person name="Haerty W."/>
            <person name="Hahn M.W."/>
            <person name="Halligan D.L."/>
            <person name="Halpern A.L."/>
            <person name="Halter G.M."/>
            <person name="Han M.V."/>
            <person name="Heger A."/>
            <person name="Hillier L."/>
            <person name="Hinrichs A.S."/>
            <person name="Holmes I."/>
            <person name="Hoskins R.A."/>
            <person name="Hubisz M.J."/>
            <person name="Hultmark D."/>
            <person name="Huntley M.A."/>
            <person name="Jaffe D.B."/>
            <person name="Jagadeeshan S."/>
            <person name="Jeck W.R."/>
            <person name="Johnson J."/>
            <person name="Jones C.D."/>
            <person name="Jordan W.C."/>
            <person name="Karpen G.H."/>
            <person name="Kataoka E."/>
            <person name="Keightley P.D."/>
            <person name="Kheradpour P."/>
            <person name="Kirkness E.F."/>
            <person name="Koerich L.B."/>
            <person name="Kristiansen K."/>
            <person name="Kudrna D."/>
            <person name="Kulathinal R.J."/>
            <person name="Kumar S."/>
            <person name="Kwok R."/>
            <person name="Lander E."/>
            <person name="Langley C.H."/>
            <person name="Lapoint R."/>
            <person name="Lazzaro B.P."/>
            <person name="Lee S.J."/>
            <person name="Levesque L."/>
            <person name="Li R."/>
            <person name="Lin C.F."/>
            <person name="Lin M.F."/>
            <person name="Lindblad-Toh K."/>
            <person name="Llopart A."/>
            <person name="Long M."/>
            <person name="Low L."/>
            <person name="Lozovsky E."/>
            <person name="Lu J."/>
            <person name="Luo M."/>
            <person name="Machado C.A."/>
            <person name="Makalowski W."/>
            <person name="Marzo M."/>
            <person name="Matsuda M."/>
            <person name="Matzkin L."/>
            <person name="McAllister B."/>
            <person name="McBride C.S."/>
            <person name="McKernan B."/>
            <person name="McKernan K."/>
            <person name="Mendez-Lago M."/>
            <person name="Minx P."/>
            <person name="Mollenhauer M.U."/>
            <person name="Montooth K."/>
            <person name="Mount S.M."/>
            <person name="Mu X."/>
            <person name="Myers E."/>
            <person name="Negre B."/>
            <person name="Newfeld S."/>
            <person name="Nielsen R."/>
            <person name="Noor M.A."/>
            <person name="O'Grady P."/>
            <person name="Pachter L."/>
            <person name="Papaceit M."/>
            <person name="Parisi M.J."/>
            <person name="Parisi M."/>
            <person name="Parts L."/>
            <person name="Pedersen J.S."/>
            <person name="Pesole G."/>
            <person name="Phillippy A.M."/>
            <person name="Ponting C.P."/>
            <person name="Pop M."/>
            <person name="Porcelli D."/>
            <person name="Powell J.R."/>
            <person name="Prohaska S."/>
            <person name="Pruitt K."/>
            <person name="Puig M."/>
            <person name="Quesneville H."/>
            <person name="Ram K.R."/>
            <person name="Rand D."/>
            <person name="Rasmussen M.D."/>
            <person name="Reed L.K."/>
            <person name="Reenan R."/>
            <person name="Reily A."/>
            <person name="Remington K.A."/>
            <person name="Rieger T.T."/>
            <person name="Ritchie M.G."/>
            <person name="Robin C."/>
            <person name="Rogers Y.H."/>
            <person name="Rohde C."/>
            <person name="Rozas J."/>
            <person name="Rubenfield M.J."/>
            <person name="Ruiz A."/>
            <person name="Russo S."/>
            <person name="Salzberg S.L."/>
            <person name="Sanchez-Gracia A."/>
            <person name="Saranga D.J."/>
            <person name="Sato H."/>
            <person name="Schaeffer S.W."/>
            <person name="Schatz M.C."/>
            <person name="Schlenke T."/>
            <person name="Schwartz R."/>
            <person name="Segarra C."/>
            <person name="Singh R.S."/>
            <person name="Sirot L."/>
            <person name="Sirota M."/>
            <person name="Sisneros N.B."/>
            <person name="Smith C.D."/>
            <person name="Smith T.F."/>
            <person name="Spieth J."/>
            <person name="Stage D.E."/>
            <person name="Stark A."/>
            <person name="Stephan W."/>
            <person name="Strausberg R.L."/>
            <person name="Strempel S."/>
            <person name="Sturgill D."/>
            <person name="Sutton G."/>
            <person name="Sutton G.G."/>
            <person name="Tao W."/>
            <person name="Teichmann S."/>
            <person name="Tobari Y.N."/>
            <person name="Tomimura Y."/>
            <person name="Tsolas J.M."/>
            <person name="Valente V.L."/>
            <person name="Venter E."/>
            <person name="Venter J.C."/>
            <person name="Vicario S."/>
            <person name="Vieira F.G."/>
            <person name="Vilella A.J."/>
            <person name="Villasante A."/>
            <person name="Walenz B."/>
            <person name="Wang J."/>
            <person name="Wasserman M."/>
            <person name="Watts T."/>
            <person name="Wilson D."/>
            <person name="Wilson R.K."/>
            <person name="Wing R.A."/>
            <person name="Wolfner M.F."/>
            <person name="Wong A."/>
            <person name="Wong G.K."/>
            <person name="Wu C.I."/>
            <person name="Wu G."/>
            <person name="Yamamoto D."/>
            <person name="Yang H.P."/>
            <person name="Yang S.P."/>
            <person name="Yorke J.A."/>
            <person name="Yoshida K."/>
            <person name="Zdobnov E."/>
            <person name="Zhang P."/>
            <person name="Zhang Y."/>
            <person name="Zimin A.V."/>
            <person name="Baldwin J."/>
            <person name="Abdouelleil A."/>
            <person name="Abdulkadir J."/>
            <person name="Abebe A."/>
            <person name="Abera B."/>
            <person name="Abreu J."/>
            <person name="Acer S.C."/>
            <person name="Aftuck L."/>
            <person name="Alexander A."/>
            <person name="An P."/>
            <person name="Anderson E."/>
            <person name="Anderson S."/>
            <person name="Arachi H."/>
            <person name="Azer M."/>
            <person name="Bachantsang P."/>
            <person name="Barry A."/>
            <person name="Bayul T."/>
            <person name="Berlin A."/>
            <person name="Bessette D."/>
            <person name="Bloom T."/>
            <person name="Blye J."/>
            <person name="Boguslavskiy L."/>
            <person name="Bonnet C."/>
            <person name="Boukhgalter B."/>
            <person name="Bourzgui I."/>
            <person name="Brown A."/>
            <person name="Cahill P."/>
            <person name="Channer S."/>
            <person name="Cheshatsang Y."/>
            <person name="Chuda L."/>
            <person name="Citroen M."/>
            <person name="Collymore A."/>
            <person name="Cooke P."/>
            <person name="Costello M."/>
            <person name="D'Aco K."/>
            <person name="Daza R."/>
            <person name="De Haan G."/>
            <person name="DeGray S."/>
            <person name="DeMaso C."/>
            <person name="Dhargay N."/>
            <person name="Dooley K."/>
            <person name="Dooley E."/>
            <person name="Doricent M."/>
            <person name="Dorje P."/>
            <person name="Dorjee K."/>
            <person name="Dupes A."/>
            <person name="Elong R."/>
            <person name="Falk J."/>
            <person name="Farina A."/>
            <person name="Faro S."/>
            <person name="Ferguson D."/>
            <person name="Fisher S."/>
            <person name="Foley C.D."/>
            <person name="Franke A."/>
            <person name="Friedrich D."/>
            <person name="Gadbois L."/>
            <person name="Gearin G."/>
            <person name="Gearin C.R."/>
            <person name="Giannoukos G."/>
            <person name="Goode T."/>
            <person name="Graham J."/>
            <person name="Grandbois E."/>
            <person name="Grewal S."/>
            <person name="Gyaltsen K."/>
            <person name="Hafez N."/>
            <person name="Hagos B."/>
            <person name="Hall J."/>
            <person name="Henson C."/>
            <person name="Hollinger A."/>
            <person name="Honan T."/>
            <person name="Huard M.D."/>
            <person name="Hughes L."/>
            <person name="Hurhula B."/>
            <person name="Husby M.E."/>
            <person name="Kamat A."/>
            <person name="Kanga B."/>
            <person name="Kashin S."/>
            <person name="Khazanovich D."/>
            <person name="Kisner P."/>
            <person name="Lance K."/>
            <person name="Lara M."/>
            <person name="Lee W."/>
            <person name="Lennon N."/>
            <person name="Letendre F."/>
            <person name="LeVine R."/>
            <person name="Lipovsky A."/>
            <person name="Liu X."/>
            <person name="Liu J."/>
            <person name="Liu S."/>
            <person name="Lokyitsang T."/>
            <person name="Lokyitsang Y."/>
            <person name="Lubonja R."/>
            <person name="Lui A."/>
            <person name="MacDonald P."/>
            <person name="Magnisalis V."/>
            <person name="Maru K."/>
            <person name="Matthews C."/>
            <person name="McCusker W."/>
            <person name="McDonough S."/>
            <person name="Mehta T."/>
            <person name="Meldrim J."/>
            <person name="Meneus L."/>
            <person name="Mihai O."/>
            <person name="Mihalev A."/>
            <person name="Mihova T."/>
            <person name="Mittelman R."/>
            <person name="Mlenga V."/>
            <person name="Montmayeur A."/>
            <person name="Mulrain L."/>
            <person name="Navidi A."/>
            <person name="Naylor J."/>
            <person name="Negash T."/>
            <person name="Nguyen T."/>
            <person name="Nguyen N."/>
            <person name="Nicol R."/>
            <person name="Norbu C."/>
            <person name="Norbu N."/>
            <person name="Novod N."/>
            <person name="O'Neill B."/>
            <person name="Osman S."/>
            <person name="Markiewicz E."/>
            <person name="Oyono O.L."/>
            <person name="Patti C."/>
            <person name="Phunkhang P."/>
            <person name="Pierre F."/>
            <person name="Priest M."/>
            <person name="Raghuraman S."/>
            <person name="Rege F."/>
            <person name="Reyes R."/>
            <person name="Rise C."/>
            <person name="Rogov P."/>
            <person name="Ross K."/>
            <person name="Ryan E."/>
            <person name="Settipalli S."/>
            <person name="Shea T."/>
            <person name="Sherpa N."/>
            <person name="Shi L."/>
            <person name="Shih D."/>
            <person name="Sparrow T."/>
            <person name="Spaulding J."/>
            <person name="Stalker J."/>
            <person name="Stange-Thomann N."/>
            <person name="Stavropoulos S."/>
            <person name="Stone C."/>
            <person name="Strader C."/>
            <person name="Tesfaye S."/>
            <person name="Thomson T."/>
            <person name="Thoulutsang Y."/>
            <person name="Thoulutsang D."/>
            <person name="Topham K."/>
            <person name="Topping I."/>
            <person name="Tsamla T."/>
            <person name="Vassiliev H."/>
            <person name="Vo A."/>
            <person name="Wangchuk T."/>
            <person name="Wangdi T."/>
            <person name="Weiand M."/>
            <person name="Wilkinson J."/>
            <person name="Wilson A."/>
            <person name="Yadav S."/>
            <person name="Young G."/>
            <person name="Yu Q."/>
            <person name="Zembek L."/>
            <person name="Zhong D."/>
            <person name="Zimmer A."/>
            <person name="Zwirko Z."/>
            <person name="Jaffe D.B."/>
            <person name="Alvarez P."/>
            <person name="Brockman W."/>
            <person name="Butler J."/>
            <person name="Chin C."/>
            <person name="Gnerre S."/>
            <person name="Grabherr M."/>
            <person name="Kleber M."/>
            <person name="Mauceli E."/>
            <person name="MacCallum I."/>
        </authorList>
    </citation>
    <scope>NUCLEOTIDE SEQUENCE [LARGE SCALE GENOMIC DNA]</scope>
    <source>
        <strain evidence="4">Tucson 14030-0811.24</strain>
    </source>
</reference>
<dbReference type="eggNOG" id="KOG4649">
    <property type="taxonomic scope" value="Eukaryota"/>
</dbReference>
<evidence type="ECO:0000259" key="1">
    <source>
        <dbReference type="Pfam" id="PF00501"/>
    </source>
</evidence>
<dbReference type="SUPFAM" id="SSF50998">
    <property type="entry name" value="Quinoprotein alcohol dehydrogenase-like"/>
    <property type="match status" value="1"/>
</dbReference>
<dbReference type="eggNOG" id="KOG1178">
    <property type="taxonomic scope" value="Eukaryota"/>
</dbReference>
<dbReference type="PANTHER" id="PTHR44394:SF1">
    <property type="entry name" value="BETA-ALANINE-ACTIVATING ENZYME"/>
    <property type="match status" value="1"/>
</dbReference>
<dbReference type="InterPro" id="IPR045851">
    <property type="entry name" value="AMP-bd_C_sf"/>
</dbReference>
<dbReference type="InParanoid" id="B4NLL0"/>
<dbReference type="HOGENOM" id="CLU_010423_0_0_1"/>
<dbReference type="InterPro" id="IPR015943">
    <property type="entry name" value="WD40/YVTN_repeat-like_dom_sf"/>
</dbReference>
<proteinExistence type="predicted"/>
<dbReference type="SUPFAM" id="SSF56801">
    <property type="entry name" value="Acetyl-CoA synthetase-like"/>
    <property type="match status" value="1"/>
</dbReference>
<dbReference type="Gene3D" id="2.130.10.10">
    <property type="entry name" value="YVTN repeat-like/Quinoprotein amine dehydrogenase"/>
    <property type="match status" value="2"/>
</dbReference>
<dbReference type="Pfam" id="PF00501">
    <property type="entry name" value="AMP-binding"/>
    <property type="match status" value="1"/>
</dbReference>
<dbReference type="InterPro" id="IPR002372">
    <property type="entry name" value="PQQ_rpt_dom"/>
</dbReference>
<dbReference type="SMART" id="SM00564">
    <property type="entry name" value="PQQ"/>
    <property type="match status" value="3"/>
</dbReference>
<evidence type="ECO:0000313" key="4">
    <source>
        <dbReference type="Proteomes" id="UP000007798"/>
    </source>
</evidence>
<dbReference type="KEGG" id="dwi:6651792"/>
<dbReference type="FunCoup" id="B4NLL0">
    <property type="interactions" value="924"/>
</dbReference>
<dbReference type="EMBL" id="CH964274">
    <property type="protein sequence ID" value="EDW85249.2"/>
    <property type="molecule type" value="Genomic_DNA"/>
</dbReference>
<dbReference type="Gene3D" id="3.30.300.30">
    <property type="match status" value="1"/>
</dbReference>
<accession>B4NLL0</accession>
<name>B4NLL0_DROWI</name>
<feature type="domain" description="AMP-dependent synthetase/ligase" evidence="1">
    <location>
        <begin position="24"/>
        <end position="305"/>
    </location>
</feature>
<organism evidence="3 4">
    <name type="scientific">Drosophila willistoni</name>
    <name type="common">Fruit fly</name>
    <dbReference type="NCBI Taxonomy" id="7260"/>
    <lineage>
        <taxon>Eukaryota</taxon>
        <taxon>Metazoa</taxon>
        <taxon>Ecdysozoa</taxon>
        <taxon>Arthropoda</taxon>
        <taxon>Hexapoda</taxon>
        <taxon>Insecta</taxon>
        <taxon>Pterygota</taxon>
        <taxon>Neoptera</taxon>
        <taxon>Endopterygota</taxon>
        <taxon>Diptera</taxon>
        <taxon>Brachycera</taxon>
        <taxon>Muscomorpha</taxon>
        <taxon>Ephydroidea</taxon>
        <taxon>Drosophilidae</taxon>
        <taxon>Drosophila</taxon>
        <taxon>Sophophora</taxon>
    </lineage>
</organism>
<evidence type="ECO:0000259" key="2">
    <source>
        <dbReference type="Pfam" id="PF13570"/>
    </source>
</evidence>
<dbReference type="InterPro" id="IPR000873">
    <property type="entry name" value="AMP-dep_synth/lig_dom"/>
</dbReference>
<keyword evidence="4" id="KW-1185">Reference proteome</keyword>
<sequence length="973" mass="109044">MLEQLHRNNIPTGIGIAFRIFNHTPSSCILILGILNHKCHFFGTDKMMASKDLHEQMSRAGIEYLLVSGHMTVGESFFERLDNFLIYNEEYKLFKLKPNCTDGPPMLARTLPDNMCYTITTTGTTGQPKVIHVPYECISPNIVGLSEKLNVSMADIIYLGTPCTFDPFVVELFLAMQNGAAVLICHHTMRESPSKVLNALFPTSVTPAGITVLQMTPSLFRQFGTSAIRNRILNSSSTLRVLLLGGEPFPNCDELVTWMDPRVLLQKRVCNIYGITEISCWSLLHIVRTLQGSHIPLGQPIDDHTVVKMQRLKHLNTAELLLGSASRRTYIPELDDRMQGKLLKGMVFRATGDLVCRTEGNSIIYQDRSNDVVKRAGARISLGLITRKIERCLPSGELVTCLWQEQFQKLICCIRTLELKTRVQQRAQTFDILSKLSNCEQPDRFIYLQHFPCNTHGKLDKELLLKECTPVAEPAQEILKSFLHDRLEWLGEPSKPSSKSGKRQRLEKQKRLLNHPQGYELSFRQAGGTSFHAITLCREIGLRMCIDDEQRHLFEILLDENVPLKAVFQFLDTAKLVANNTKLKPLEPPLENAPGNAESSGSSNRCGLVIKRIEQPVNIHFQLHWKVNFNKCIDSPVAEYEGRYVCVGAHSKLLRTLDPRSGLELSAIKLPDRIECKVTFLSLELAVVGCYDGGLYAFNPLTGDIAWHVSIGGMIKAQPLLSADASRIVVCSYAEDYNVICISSTTQEVLWCLKVGEKPIFASPIELPYAQSVIISALDGRYTRVSLADGSVQWAQKCKEPIFSTPAMLDSNVFLIAEVAGEVHACHTGNGRILATFKADGNIFSSLVVKSPPTYMGQSFVVFGCIDRHVYCLRTKTTQPLLGQLSVTVSFDLHWKIDVGAPIYTTPTLINIQPSLIWSSTTDGRVQLMNFNNGEIRWSDKLPGEIFSTSCYIERLKRVYVGCRNNYLYCMGV</sequence>
<dbReference type="InterPro" id="IPR018391">
    <property type="entry name" value="PQQ_b-propeller_rpt"/>
</dbReference>
<protein>
    <submittedName>
        <fullName evidence="3">Uncharacterized protein</fullName>
    </submittedName>
</protein>
<dbReference type="AlphaFoldDB" id="B4NLL0"/>